<evidence type="ECO:0000313" key="17">
    <source>
        <dbReference type="Proteomes" id="UP001491310"/>
    </source>
</evidence>
<dbReference type="InterPro" id="IPR013534">
    <property type="entry name" value="Starch_synth_cat_dom"/>
</dbReference>
<evidence type="ECO:0000256" key="6">
    <source>
        <dbReference type="ARBA" id="ARBA00012588"/>
    </source>
</evidence>
<evidence type="ECO:0000256" key="7">
    <source>
        <dbReference type="ARBA" id="ARBA00022676"/>
    </source>
</evidence>
<evidence type="ECO:0000259" key="15">
    <source>
        <dbReference type="SMART" id="SM00249"/>
    </source>
</evidence>
<dbReference type="InterPro" id="IPR001965">
    <property type="entry name" value="Znf_PHD"/>
</dbReference>
<dbReference type="EC" id="2.4.1.21" evidence="6"/>
<dbReference type="PANTHER" id="PTHR45825">
    <property type="entry name" value="GRANULE-BOUND STARCH SYNTHASE 1, CHLOROPLASTIC/AMYLOPLASTIC"/>
    <property type="match status" value="1"/>
</dbReference>
<comment type="caution">
    <text evidence="16">The sequence shown here is derived from an EMBL/GenBank/DDBJ whole genome shotgun (WGS) entry which is preliminary data.</text>
</comment>
<dbReference type="Proteomes" id="UP001491310">
    <property type="component" value="Unassembled WGS sequence"/>
</dbReference>
<accession>A0ABR2YF93</accession>
<evidence type="ECO:0000256" key="9">
    <source>
        <dbReference type="ARBA" id="ARBA00022723"/>
    </source>
</evidence>
<comment type="similarity">
    <text evidence="5">Belongs to the glycosyltransferase 1 family. Bacterial/plant glycogen synthase subfamily.</text>
</comment>
<keyword evidence="13" id="KW-0035">Amyloplast</keyword>
<evidence type="ECO:0000256" key="1">
    <source>
        <dbReference type="ARBA" id="ARBA00001478"/>
    </source>
</evidence>
<comment type="pathway">
    <text evidence="3">Glycan biosynthesis; starch biosynthesis.</text>
</comment>
<dbReference type="Pfam" id="PF22908">
    <property type="entry name" value="PHD_NSD"/>
    <property type="match status" value="1"/>
</dbReference>
<evidence type="ECO:0000256" key="12">
    <source>
        <dbReference type="ARBA" id="ARBA00022922"/>
    </source>
</evidence>
<dbReference type="SUPFAM" id="SSF53756">
    <property type="entry name" value="UDP-Glycosyltransferase/glycogen phosphorylase"/>
    <property type="match status" value="1"/>
</dbReference>
<evidence type="ECO:0000256" key="2">
    <source>
        <dbReference type="ARBA" id="ARBA00004602"/>
    </source>
</evidence>
<proteinExistence type="inferred from homology"/>
<dbReference type="CDD" id="cd03791">
    <property type="entry name" value="GT5_Glycogen_synthase_DULL1-like"/>
    <property type="match status" value="1"/>
</dbReference>
<dbReference type="Gene3D" id="3.30.40.10">
    <property type="entry name" value="Zinc/RING finger domain, C3HC4 (zinc finger)"/>
    <property type="match status" value="1"/>
</dbReference>
<feature type="region of interest" description="Disordered" evidence="14">
    <location>
        <begin position="930"/>
        <end position="956"/>
    </location>
</feature>
<evidence type="ECO:0000256" key="4">
    <source>
        <dbReference type="ARBA" id="ARBA00007879"/>
    </source>
</evidence>
<feature type="region of interest" description="Disordered" evidence="14">
    <location>
        <begin position="145"/>
        <end position="177"/>
    </location>
</feature>
<dbReference type="InterPro" id="IPR037151">
    <property type="entry name" value="AlkB-like_sf"/>
</dbReference>
<dbReference type="SMART" id="SM00249">
    <property type="entry name" value="PHD"/>
    <property type="match status" value="1"/>
</dbReference>
<evidence type="ECO:0000256" key="10">
    <source>
        <dbReference type="ARBA" id="ARBA00022771"/>
    </source>
</evidence>
<comment type="similarity">
    <text evidence="4">Belongs to the alkB family.</text>
</comment>
<dbReference type="HAMAP" id="MF_00484">
    <property type="entry name" value="Glycogen_synth"/>
    <property type="match status" value="1"/>
</dbReference>
<evidence type="ECO:0000256" key="3">
    <source>
        <dbReference type="ARBA" id="ARBA00004727"/>
    </source>
</evidence>
<dbReference type="CDD" id="cd15565">
    <property type="entry name" value="PHD2_NSD"/>
    <property type="match status" value="1"/>
</dbReference>
<dbReference type="InterPro" id="IPR013083">
    <property type="entry name" value="Znf_RING/FYVE/PHD"/>
</dbReference>
<keyword evidence="9" id="KW-0479">Metal-binding</keyword>
<keyword evidence="13" id="KW-0934">Plastid</keyword>
<comment type="subcellular location">
    <subcellularLocation>
        <location evidence="2">Plastid</location>
        <location evidence="2">Amyloplast</location>
    </subcellularLocation>
</comment>
<dbReference type="InterPro" id="IPR055198">
    <property type="entry name" value="NSD_PHD"/>
</dbReference>
<evidence type="ECO:0000256" key="11">
    <source>
        <dbReference type="ARBA" id="ARBA00022833"/>
    </source>
</evidence>
<feature type="region of interest" description="Disordered" evidence="14">
    <location>
        <begin position="336"/>
        <end position="366"/>
    </location>
</feature>
<dbReference type="SUPFAM" id="SSF51197">
    <property type="entry name" value="Clavaminate synthase-like"/>
    <property type="match status" value="1"/>
</dbReference>
<reference evidence="16 17" key="1">
    <citation type="journal article" date="2024" name="Nat. Commun.">
        <title>Phylogenomics reveals the evolutionary origins of lichenization in chlorophyte algae.</title>
        <authorList>
            <person name="Puginier C."/>
            <person name="Libourel C."/>
            <person name="Otte J."/>
            <person name="Skaloud P."/>
            <person name="Haon M."/>
            <person name="Grisel S."/>
            <person name="Petersen M."/>
            <person name="Berrin J.G."/>
            <person name="Delaux P.M."/>
            <person name="Dal Grande F."/>
            <person name="Keller J."/>
        </authorList>
    </citation>
    <scope>NUCLEOTIDE SEQUENCE [LARGE SCALE GENOMIC DNA]</scope>
    <source>
        <strain evidence="16 17">SAG 216-7</strain>
    </source>
</reference>
<feature type="domain" description="Zinc finger PHD-type" evidence="15">
    <location>
        <begin position="808"/>
        <end position="859"/>
    </location>
</feature>
<dbReference type="EMBL" id="JALJOT010000013">
    <property type="protein sequence ID" value="KAK9904143.1"/>
    <property type="molecule type" value="Genomic_DNA"/>
</dbReference>
<evidence type="ECO:0000313" key="16">
    <source>
        <dbReference type="EMBL" id="KAK9904143.1"/>
    </source>
</evidence>
<evidence type="ECO:0000256" key="13">
    <source>
        <dbReference type="ARBA" id="ARBA00023234"/>
    </source>
</evidence>
<keyword evidence="11" id="KW-0862">Zinc</keyword>
<name>A0ABR2YF93_9CHLO</name>
<dbReference type="Pfam" id="PF08323">
    <property type="entry name" value="Glyco_transf_5"/>
    <property type="match status" value="1"/>
</dbReference>
<sequence length="1465" mass="158649">MSALLNIKAGVQALNRALQSSRSLHSSGERITAGVSYVVSSKLALPHVTIRPALPEAAAGPTVESLVNVLRDQAAIALVMPAHNEGVIKEYLRHPERRWTVADSNVQIGLLVRKGIGGTSPARAAARRLYREGVLGRILGDSESHSQLAGYMPPASNSPVQIQQGDQPASAGRGPGSCDSGNALAVAAITETRDAEADELLETTSDIGQEAAEGQLEAEAVSVHSAEQVVPASSEPRVRLYTQSCRLEMYCAQQTWTALSREQQAALIGAIQGLEKHLSRMFARDSFTYHLHAESNQVQFNGRSCVKTEYFFQSDHIPNNYHEVVDRRQQALPDEAHQPARLPASAESTEACEADNGAPKPASVPPNCPQVSPATLLPAGICTYANFYTPEELRCMEASADGVHAKAREGRLPQTCFHETRGRGGGLKRTKFFFGARYLWTAEQAADPASRQAGGVRLDVPHAPTWMQAFAEKPLVETGLVQKGFFDAWALNMYHDGSEGIQSHFDDGTRFARPIFSVRLFSDSRLSFGTQLYGYTNGAFTVDMPRGCITVMEAGGYAVEGVKHCVRPADLAGKSAALIMRHINPACMEQARDLFDAQTLQMLRGWSMKDAPIPPVPCWAASRCIQRLESPVWLPGSGPESQVAHVLDAIISKVERQNYLEQLANGHIRAATHSQAGSIGVKRKVPLARMGALRRLPTAPSQLDSFGDAYAPPQTAAKPGASDGSALSLTGPPSVLPQLAAQASMTAAKVAAQLKGHPGAVCAACERPLSAGQHVWACLGQCCQIFHSACAAPMGAMKCAQCMSDRRMCFHCKAPGPPGELVKCSMGRCGHFYHRTCAAACPLTKWGSSSGSFRCPAHYCARCGLSGPMRSSLLQASPFSTAGRPGSCKQSFQAPKSVAKQLLHCRKWSLRPHAPKAAESVASTVIDEQSLNERRSSAAQAASTPDSTHHKEVRGATETARATFNIVFVTAEVAPWSKTGGLGDVCGSLPPALAARGHRVMVVSPRYANYDVVPDSKGPGMKVSVLDTEVGLYHHRSKGVDWVFVDHPSYPRPGGLYADAFGVYGDNQYRYTLLCLAGLEAPLQLQIDGRTYGDDCIFIANDWHAAMVPVYLAAKYRPGGVYGTARSVLAIHNLRHQGVFPPKTFATYALPGHWYGVLEWQYPPHQRQGSYEEEGRAVNTMKGGISTADRIVTVSPGYAWEIQTPEGGWGMEQMLGSRAYALNGVLNGIDNHDWNPQHDKHLAKKYSVSNFSRGKAANKAALQKELSLPERPEVPLIGFIGRLDYQKGADLVLGVVPWLMEQDVQLVCLGTGDVSLEAGMRWMENTYPDRARGWVGFNVPMSHKITAAADILLMPSRFEPCGLNQLYAMAYGTVPVAHATGGLRDTVIPFNPWDGGTGTGWTFSPCTTEAFTGALRNTLETFREHPDSFRALQQRGMERNSTWDKAAAEYETIFGWAKIDQPYCK</sequence>
<evidence type="ECO:0000256" key="5">
    <source>
        <dbReference type="ARBA" id="ARBA00010281"/>
    </source>
</evidence>
<keyword evidence="10" id="KW-0863">Zinc-finger</keyword>
<dbReference type="InterPro" id="IPR001296">
    <property type="entry name" value="Glyco_trans_1"/>
</dbReference>
<evidence type="ECO:0000256" key="14">
    <source>
        <dbReference type="SAM" id="MobiDB-lite"/>
    </source>
</evidence>
<dbReference type="Gene3D" id="3.40.50.2000">
    <property type="entry name" value="Glycogen Phosphorylase B"/>
    <property type="match status" value="2"/>
</dbReference>
<dbReference type="NCBIfam" id="TIGR02095">
    <property type="entry name" value="glgA"/>
    <property type="match status" value="1"/>
</dbReference>
<dbReference type="Gene3D" id="2.60.120.590">
    <property type="entry name" value="Alpha-ketoglutarate-dependent dioxygenase AlkB-like"/>
    <property type="match status" value="1"/>
</dbReference>
<feature type="region of interest" description="Disordered" evidence="14">
    <location>
        <begin position="704"/>
        <end position="728"/>
    </location>
</feature>
<keyword evidence="7" id="KW-0328">Glycosyltransferase</keyword>
<comment type="catalytic activity">
    <reaction evidence="1">
        <text>[(1-&gt;4)-alpha-D-glucosyl](n) + ADP-alpha-D-glucose = [(1-&gt;4)-alpha-D-glucosyl](n+1) + ADP + H(+)</text>
        <dbReference type="Rhea" id="RHEA:18189"/>
        <dbReference type="Rhea" id="RHEA-COMP:9584"/>
        <dbReference type="Rhea" id="RHEA-COMP:9587"/>
        <dbReference type="ChEBI" id="CHEBI:15378"/>
        <dbReference type="ChEBI" id="CHEBI:15444"/>
        <dbReference type="ChEBI" id="CHEBI:57498"/>
        <dbReference type="ChEBI" id="CHEBI:456216"/>
        <dbReference type="EC" id="2.4.1.21"/>
    </reaction>
</comment>
<keyword evidence="8" id="KW-0808">Transferase</keyword>
<gene>
    <name evidence="16" type="ORF">WJX75_005380</name>
</gene>
<keyword evidence="17" id="KW-1185">Reference proteome</keyword>
<dbReference type="PANTHER" id="PTHR45825:SF11">
    <property type="entry name" value="ALPHA AMYLASE DOMAIN-CONTAINING PROTEIN"/>
    <property type="match status" value="1"/>
</dbReference>
<protein>
    <recommendedName>
        <fullName evidence="6">starch synthase</fullName>
        <ecNumber evidence="6">2.4.1.21</ecNumber>
    </recommendedName>
</protein>
<dbReference type="InterPro" id="IPR011835">
    <property type="entry name" value="GS/SS"/>
</dbReference>
<dbReference type="Pfam" id="PF00534">
    <property type="entry name" value="Glycos_transf_1"/>
    <property type="match status" value="1"/>
</dbReference>
<feature type="compositionally biased region" description="Polar residues" evidence="14">
    <location>
        <begin position="155"/>
        <end position="167"/>
    </location>
</feature>
<keyword evidence="12" id="KW-0750">Starch biosynthesis</keyword>
<feature type="compositionally biased region" description="Polar residues" evidence="14">
    <location>
        <begin position="937"/>
        <end position="946"/>
    </location>
</feature>
<organism evidence="16 17">
    <name type="scientific">Coccomyxa subellipsoidea</name>
    <dbReference type="NCBI Taxonomy" id="248742"/>
    <lineage>
        <taxon>Eukaryota</taxon>
        <taxon>Viridiplantae</taxon>
        <taxon>Chlorophyta</taxon>
        <taxon>core chlorophytes</taxon>
        <taxon>Trebouxiophyceae</taxon>
        <taxon>Trebouxiophyceae incertae sedis</taxon>
        <taxon>Coccomyxaceae</taxon>
        <taxon>Coccomyxa</taxon>
    </lineage>
</organism>
<evidence type="ECO:0000256" key="8">
    <source>
        <dbReference type="ARBA" id="ARBA00022679"/>
    </source>
</evidence>